<feature type="coiled-coil region" evidence="1">
    <location>
        <begin position="53"/>
        <end position="80"/>
    </location>
</feature>
<keyword evidence="1" id="KW-0175">Coiled coil</keyword>
<reference evidence="2 3" key="1">
    <citation type="submission" date="2023-01" db="EMBL/GenBank/DDBJ databases">
        <title>Sporosarcina sp. nov., isolated from Korean tranditional fermented seafood 'Jeotgal'.</title>
        <authorList>
            <person name="Yang A.-I."/>
        </authorList>
    </citation>
    <scope>NUCLEOTIDE SEQUENCE [LARGE SCALE GENOMIC DNA]</scope>
    <source>
        <strain evidence="2 3">B2O-1</strain>
    </source>
</reference>
<name>A0ABZ0KXZ4_9BACL</name>
<protein>
    <submittedName>
        <fullName evidence="2">Uncharacterized protein</fullName>
    </submittedName>
</protein>
<gene>
    <name evidence="2" type="ORF">PGH26_02710</name>
</gene>
<organism evidence="2 3">
    <name type="scientific">Sporosarcina jeotgali</name>
    <dbReference type="NCBI Taxonomy" id="3020056"/>
    <lineage>
        <taxon>Bacteria</taxon>
        <taxon>Bacillati</taxon>
        <taxon>Bacillota</taxon>
        <taxon>Bacilli</taxon>
        <taxon>Bacillales</taxon>
        <taxon>Caryophanaceae</taxon>
        <taxon>Sporosarcina</taxon>
    </lineage>
</organism>
<dbReference type="EMBL" id="CP116341">
    <property type="protein sequence ID" value="WOV84854.1"/>
    <property type="molecule type" value="Genomic_DNA"/>
</dbReference>
<dbReference type="Proteomes" id="UP001303532">
    <property type="component" value="Chromosome"/>
</dbReference>
<accession>A0ABZ0KXZ4</accession>
<sequence length="95" mass="11019">MGKIEQLHMEKEQILKQKPRSTAGAMKRHQTLARVQQEIDYFDQGDLLSKKALQKELQEIADLQRQADDLAVQIQTRKQKLLKDTFGPDANQLFN</sequence>
<evidence type="ECO:0000313" key="2">
    <source>
        <dbReference type="EMBL" id="WOV84854.1"/>
    </source>
</evidence>
<dbReference type="RefSeq" id="WP_323692496.1">
    <property type="nucleotide sequence ID" value="NZ_CP116341.1"/>
</dbReference>
<evidence type="ECO:0000256" key="1">
    <source>
        <dbReference type="SAM" id="Coils"/>
    </source>
</evidence>
<evidence type="ECO:0000313" key="3">
    <source>
        <dbReference type="Proteomes" id="UP001303532"/>
    </source>
</evidence>
<proteinExistence type="predicted"/>
<keyword evidence="3" id="KW-1185">Reference proteome</keyword>